<organism evidence="1 2">
    <name type="scientific">Nicotiana tabacum</name>
    <name type="common">Common tobacco</name>
    <dbReference type="NCBI Taxonomy" id="4097"/>
    <lineage>
        <taxon>Eukaryota</taxon>
        <taxon>Viridiplantae</taxon>
        <taxon>Streptophyta</taxon>
        <taxon>Embryophyta</taxon>
        <taxon>Tracheophyta</taxon>
        <taxon>Spermatophyta</taxon>
        <taxon>Magnoliopsida</taxon>
        <taxon>eudicotyledons</taxon>
        <taxon>Gunneridae</taxon>
        <taxon>Pentapetalae</taxon>
        <taxon>asterids</taxon>
        <taxon>lamiids</taxon>
        <taxon>Solanales</taxon>
        <taxon>Solanaceae</taxon>
        <taxon>Nicotianoideae</taxon>
        <taxon>Nicotianeae</taxon>
        <taxon>Nicotiana</taxon>
    </lineage>
</organism>
<gene>
    <name evidence="2" type="primary">LOC142167198</name>
</gene>
<reference evidence="2" key="2">
    <citation type="submission" date="2025-08" db="UniProtKB">
        <authorList>
            <consortium name="RefSeq"/>
        </authorList>
    </citation>
    <scope>IDENTIFICATION</scope>
    <source>
        <tissue evidence="2">Leaf</tissue>
    </source>
</reference>
<protein>
    <submittedName>
        <fullName evidence="2">Uncharacterized protein LOC142167198</fullName>
    </submittedName>
</protein>
<reference evidence="1" key="1">
    <citation type="journal article" date="2014" name="Nat. Commun.">
        <title>The tobacco genome sequence and its comparison with those of tomato and potato.</title>
        <authorList>
            <person name="Sierro N."/>
            <person name="Battey J.N."/>
            <person name="Ouadi S."/>
            <person name="Bakaher N."/>
            <person name="Bovet L."/>
            <person name="Willig A."/>
            <person name="Goepfert S."/>
            <person name="Peitsch M.C."/>
            <person name="Ivanov N.V."/>
        </authorList>
    </citation>
    <scope>NUCLEOTIDE SEQUENCE [LARGE SCALE GENOMIC DNA]</scope>
</reference>
<keyword evidence="1" id="KW-1185">Reference proteome</keyword>
<evidence type="ECO:0000313" key="2">
    <source>
        <dbReference type="RefSeq" id="XP_075083459.1"/>
    </source>
</evidence>
<accession>A0AC58SEU4</accession>
<proteinExistence type="predicted"/>
<dbReference type="Proteomes" id="UP000790787">
    <property type="component" value="Chromosome 12"/>
</dbReference>
<dbReference type="RefSeq" id="XP_075083459.1">
    <property type="nucleotide sequence ID" value="XM_075227358.1"/>
</dbReference>
<evidence type="ECO:0000313" key="1">
    <source>
        <dbReference type="Proteomes" id="UP000790787"/>
    </source>
</evidence>
<name>A0AC58SEU4_TOBAC</name>
<sequence>MDHLRVIGCLCFAKKVHNHEKFAARATATIMMGYSAVSKWYILYDLTNRVFFVNKDVHFKEHIFLFKHKPTTQPSLFSKVEPNSDPSLDYTTNELTEVQEEDLTIQEEESHAHYEETHEDVAQQKHESHYHNELMHQNEDQPVASKDQQEDLSHNSSSEASQNFRKSTRTKKPPRWISDYITTPTSTTSTIPYPIDHSINYSSLQLSYKNYIAAFTSIVEPKIFHEASKDPRWVEAI</sequence>